<evidence type="ECO:0000313" key="1">
    <source>
        <dbReference type="EMBL" id="MFC3927882.1"/>
    </source>
</evidence>
<comment type="caution">
    <text evidence="1">The sequence shown here is derived from an EMBL/GenBank/DDBJ whole genome shotgun (WGS) entry which is preliminary data.</text>
</comment>
<dbReference type="EMBL" id="JBHRZV010000029">
    <property type="protein sequence ID" value="MFC3927882.1"/>
    <property type="molecule type" value="Genomic_DNA"/>
</dbReference>
<reference evidence="2" key="1">
    <citation type="journal article" date="2019" name="Int. J. Syst. Evol. Microbiol.">
        <title>The Global Catalogue of Microorganisms (GCM) 10K type strain sequencing project: providing services to taxonomists for standard genome sequencing and annotation.</title>
        <authorList>
            <consortium name="The Broad Institute Genomics Platform"/>
            <consortium name="The Broad Institute Genome Sequencing Center for Infectious Disease"/>
            <person name="Wu L."/>
            <person name="Ma J."/>
        </authorList>
    </citation>
    <scope>NUCLEOTIDE SEQUENCE [LARGE SCALE GENOMIC DNA]</scope>
    <source>
        <strain evidence="2">CCUG 67170</strain>
    </source>
</reference>
<dbReference type="RefSeq" id="WP_380425919.1">
    <property type="nucleotide sequence ID" value="NZ_JBHRZV010000029.1"/>
</dbReference>
<sequence length="76" mass="8501">MSKKDKKIAIQVADAKVQVNNVSVDGYQLTIGKKSIGEIAELDDRYATLKNGKVETFFKTLDQAVENVIETYNLNH</sequence>
<protein>
    <submittedName>
        <fullName evidence="1">DUF2969 domain-containing protein</fullName>
    </submittedName>
</protein>
<evidence type="ECO:0000313" key="2">
    <source>
        <dbReference type="Proteomes" id="UP001595807"/>
    </source>
</evidence>
<dbReference type="Pfam" id="PF11184">
    <property type="entry name" value="DUF2969"/>
    <property type="match status" value="1"/>
</dbReference>
<organism evidence="1 2">
    <name type="scientific">Streptococcus caprae</name>
    <dbReference type="NCBI Taxonomy" id="1640501"/>
    <lineage>
        <taxon>Bacteria</taxon>
        <taxon>Bacillati</taxon>
        <taxon>Bacillota</taxon>
        <taxon>Bacilli</taxon>
        <taxon>Lactobacillales</taxon>
        <taxon>Streptococcaceae</taxon>
        <taxon>Streptococcus</taxon>
    </lineage>
</organism>
<dbReference type="InterPro" id="IPR021351">
    <property type="entry name" value="DUF2969"/>
</dbReference>
<proteinExistence type="predicted"/>
<name>A0ABV8CUW7_9STRE</name>
<keyword evidence="2" id="KW-1185">Reference proteome</keyword>
<dbReference type="Proteomes" id="UP001595807">
    <property type="component" value="Unassembled WGS sequence"/>
</dbReference>
<gene>
    <name evidence="1" type="ORF">ACFORF_04550</name>
</gene>
<accession>A0ABV8CUW7</accession>